<reference evidence="2 3" key="1">
    <citation type="submission" date="2023-01" db="EMBL/GenBank/DDBJ databases">
        <title>Analysis of 21 Apiospora genomes using comparative genomics revels a genus with tremendous synthesis potential of carbohydrate active enzymes and secondary metabolites.</title>
        <authorList>
            <person name="Sorensen T."/>
        </authorList>
    </citation>
    <scope>NUCLEOTIDE SEQUENCE [LARGE SCALE GENOMIC DNA]</scope>
    <source>
        <strain evidence="2 3">CBS 20057</strain>
    </source>
</reference>
<feature type="compositionally biased region" description="Low complexity" evidence="1">
    <location>
        <begin position="244"/>
        <end position="258"/>
    </location>
</feature>
<name>A0ABR1R7E2_9PEZI</name>
<feature type="region of interest" description="Disordered" evidence="1">
    <location>
        <begin position="1"/>
        <end position="21"/>
    </location>
</feature>
<proteinExistence type="predicted"/>
<feature type="region of interest" description="Disordered" evidence="1">
    <location>
        <begin position="40"/>
        <end position="69"/>
    </location>
</feature>
<evidence type="ECO:0000256" key="1">
    <source>
        <dbReference type="SAM" id="MobiDB-lite"/>
    </source>
</evidence>
<dbReference type="EMBL" id="JAQQWI010000018">
    <property type="protein sequence ID" value="KAK8001704.1"/>
    <property type="molecule type" value="Genomic_DNA"/>
</dbReference>
<feature type="compositionally biased region" description="Low complexity" evidence="1">
    <location>
        <begin position="116"/>
        <end position="127"/>
    </location>
</feature>
<feature type="compositionally biased region" description="Polar residues" evidence="1">
    <location>
        <begin position="144"/>
        <end position="165"/>
    </location>
</feature>
<dbReference type="Proteomes" id="UP001396898">
    <property type="component" value="Unassembled WGS sequence"/>
</dbReference>
<sequence>MSRIKVNTEGLPTPPPSSTEHEEIYIEHVCDPYRRHGRYFTDRKDSTSSTCSSGSEVYTSPSSSWESFDSMRVEVSRAPLVIMREHQQRRNNVPPPPLTRRPILQKAYRNPPPRTPNSSSGSNGSNSIDNGKAPLSVKSKYTSHKTVTQSASSFAPTASVGSSSSHSRQILPLFVSHLKNPWAGLSMARSRWSPDSSDDEEQRPRGRDRRRNGAMLRLSGAANGLARRLSSASSHARSGRDVRSSGSSAMSHGSSHSQRPSRQHHGARRSG</sequence>
<feature type="region of interest" description="Disordered" evidence="1">
    <location>
        <begin position="84"/>
        <end position="165"/>
    </location>
</feature>
<feature type="compositionally biased region" description="Low complexity" evidence="1">
    <location>
        <begin position="47"/>
        <end position="60"/>
    </location>
</feature>
<feature type="compositionally biased region" description="Low complexity" evidence="1">
    <location>
        <begin position="221"/>
        <end position="236"/>
    </location>
</feature>
<evidence type="ECO:0000313" key="3">
    <source>
        <dbReference type="Proteomes" id="UP001396898"/>
    </source>
</evidence>
<comment type="caution">
    <text evidence="2">The sequence shown here is derived from an EMBL/GenBank/DDBJ whole genome shotgun (WGS) entry which is preliminary data.</text>
</comment>
<feature type="region of interest" description="Disordered" evidence="1">
    <location>
        <begin position="188"/>
        <end position="271"/>
    </location>
</feature>
<gene>
    <name evidence="2" type="ORF">PG991_013926</name>
</gene>
<protein>
    <submittedName>
        <fullName evidence="2">Uncharacterized protein</fullName>
    </submittedName>
</protein>
<accession>A0ABR1R7E2</accession>
<keyword evidence="3" id="KW-1185">Reference proteome</keyword>
<feature type="compositionally biased region" description="Basic residues" evidence="1">
    <location>
        <begin position="259"/>
        <end position="271"/>
    </location>
</feature>
<evidence type="ECO:0000313" key="2">
    <source>
        <dbReference type="EMBL" id="KAK8001704.1"/>
    </source>
</evidence>
<organism evidence="2 3">
    <name type="scientific">Apiospora marii</name>
    <dbReference type="NCBI Taxonomy" id="335849"/>
    <lineage>
        <taxon>Eukaryota</taxon>
        <taxon>Fungi</taxon>
        <taxon>Dikarya</taxon>
        <taxon>Ascomycota</taxon>
        <taxon>Pezizomycotina</taxon>
        <taxon>Sordariomycetes</taxon>
        <taxon>Xylariomycetidae</taxon>
        <taxon>Amphisphaeriales</taxon>
        <taxon>Apiosporaceae</taxon>
        <taxon>Apiospora</taxon>
    </lineage>
</organism>